<feature type="region of interest" description="Disordered" evidence="6">
    <location>
        <begin position="332"/>
        <end position="352"/>
    </location>
</feature>
<dbReference type="InterPro" id="IPR001851">
    <property type="entry name" value="ABC_transp_permease"/>
</dbReference>
<keyword evidence="3 7" id="KW-0812">Transmembrane</keyword>
<evidence type="ECO:0000256" key="5">
    <source>
        <dbReference type="ARBA" id="ARBA00023136"/>
    </source>
</evidence>
<comment type="subcellular location">
    <subcellularLocation>
        <location evidence="1">Cell membrane</location>
        <topology evidence="1">Multi-pass membrane protein</topology>
    </subcellularLocation>
</comment>
<feature type="transmembrane region" description="Helical" evidence="7">
    <location>
        <begin position="168"/>
        <end position="191"/>
    </location>
</feature>
<keyword evidence="9" id="KW-1185">Reference proteome</keyword>
<evidence type="ECO:0000256" key="3">
    <source>
        <dbReference type="ARBA" id="ARBA00022692"/>
    </source>
</evidence>
<proteinExistence type="predicted"/>
<organism evidence="8 9">
    <name type="scientific">Salininema proteolyticum</name>
    <dbReference type="NCBI Taxonomy" id="1607685"/>
    <lineage>
        <taxon>Bacteria</taxon>
        <taxon>Bacillati</taxon>
        <taxon>Actinomycetota</taxon>
        <taxon>Actinomycetes</taxon>
        <taxon>Glycomycetales</taxon>
        <taxon>Glycomycetaceae</taxon>
        <taxon>Salininema</taxon>
    </lineage>
</organism>
<dbReference type="PANTHER" id="PTHR32196">
    <property type="entry name" value="ABC TRANSPORTER PERMEASE PROTEIN YPHD-RELATED-RELATED"/>
    <property type="match status" value="1"/>
</dbReference>
<sequence length="352" mass="36865">MTNPVTTVLSSAGSRRYVPVAATLLLLAALYAGGLANYRNFDHPQVVANLFVTNAALLIAAVGMTFVILTGGIDLSVGSVMAFSTMACAWLTVEAGVPAGWAVPGVLLFGMLSGGLIGAVIHYFKVQPFIATLVGLFLYRGLTLQISDRDISVRDVEFFSWGMERHRFGEVSLPNITFVALATAVVAFAILHYTRLGRTVYAVGGSEQSSHLMGLPVARAKITVYAISGFCAALAGVVAAFYTKSANPLAGVGFELDAIASVVIGGTLLVGGYGFVLGTVAGVMVLGLISTIIAYQGSLSSWWANMTVGALLLLFILLQQLIEKLGRRTVAERAAPPGAEPARPEPQKQAAP</sequence>
<dbReference type="CDD" id="cd06579">
    <property type="entry name" value="TM_PBP1_transp_AraH_like"/>
    <property type="match status" value="1"/>
</dbReference>
<dbReference type="PANTHER" id="PTHR32196:SF63">
    <property type="entry name" value="INNER MEMBRANE ABC TRANSPORTER PERMEASE PROTEIN YJFF"/>
    <property type="match status" value="1"/>
</dbReference>
<reference evidence="9" key="1">
    <citation type="journal article" date="2019" name="Int. J. Syst. Evol. Microbiol.">
        <title>The Global Catalogue of Microorganisms (GCM) 10K type strain sequencing project: providing services to taxonomists for standard genome sequencing and annotation.</title>
        <authorList>
            <consortium name="The Broad Institute Genomics Platform"/>
            <consortium name="The Broad Institute Genome Sequencing Center for Infectious Disease"/>
            <person name="Wu L."/>
            <person name="Ma J."/>
        </authorList>
    </citation>
    <scope>NUCLEOTIDE SEQUENCE [LARGE SCALE GENOMIC DNA]</scope>
    <source>
        <strain evidence="9">IBRC-M 10908</strain>
    </source>
</reference>
<keyword evidence="2" id="KW-1003">Cell membrane</keyword>
<feature type="transmembrane region" description="Helical" evidence="7">
    <location>
        <begin position="262"/>
        <end position="295"/>
    </location>
</feature>
<gene>
    <name evidence="8" type="ORF">ACFPET_09910</name>
</gene>
<protein>
    <submittedName>
        <fullName evidence="8">Sugar ABC transporter permease YjfF</fullName>
    </submittedName>
</protein>
<dbReference type="Pfam" id="PF02653">
    <property type="entry name" value="BPD_transp_2"/>
    <property type="match status" value="1"/>
</dbReference>
<evidence type="ECO:0000313" key="8">
    <source>
        <dbReference type="EMBL" id="MFC4335513.1"/>
    </source>
</evidence>
<comment type="caution">
    <text evidence="8">The sequence shown here is derived from an EMBL/GenBank/DDBJ whole genome shotgun (WGS) entry which is preliminary data.</text>
</comment>
<dbReference type="RefSeq" id="WP_380620435.1">
    <property type="nucleotide sequence ID" value="NZ_JBHSDK010000013.1"/>
</dbReference>
<keyword evidence="4 7" id="KW-1133">Transmembrane helix</keyword>
<accession>A0ABV8TYJ7</accession>
<keyword evidence="5 7" id="KW-0472">Membrane</keyword>
<feature type="transmembrane region" description="Helical" evidence="7">
    <location>
        <begin position="222"/>
        <end position="242"/>
    </location>
</feature>
<dbReference type="Proteomes" id="UP001595823">
    <property type="component" value="Unassembled WGS sequence"/>
</dbReference>
<evidence type="ECO:0000256" key="4">
    <source>
        <dbReference type="ARBA" id="ARBA00022989"/>
    </source>
</evidence>
<feature type="transmembrane region" description="Helical" evidence="7">
    <location>
        <begin position="100"/>
        <end position="123"/>
    </location>
</feature>
<dbReference type="EMBL" id="JBHSDK010000013">
    <property type="protein sequence ID" value="MFC4335513.1"/>
    <property type="molecule type" value="Genomic_DNA"/>
</dbReference>
<evidence type="ECO:0000256" key="6">
    <source>
        <dbReference type="SAM" id="MobiDB-lite"/>
    </source>
</evidence>
<evidence type="ECO:0000256" key="7">
    <source>
        <dbReference type="SAM" id="Phobius"/>
    </source>
</evidence>
<feature type="compositionally biased region" description="Low complexity" evidence="6">
    <location>
        <begin position="332"/>
        <end position="341"/>
    </location>
</feature>
<evidence type="ECO:0000313" key="9">
    <source>
        <dbReference type="Proteomes" id="UP001595823"/>
    </source>
</evidence>
<feature type="transmembrane region" description="Helical" evidence="7">
    <location>
        <begin position="75"/>
        <end position="93"/>
    </location>
</feature>
<evidence type="ECO:0000256" key="2">
    <source>
        <dbReference type="ARBA" id="ARBA00022475"/>
    </source>
</evidence>
<feature type="transmembrane region" description="Helical" evidence="7">
    <location>
        <begin position="301"/>
        <end position="318"/>
    </location>
</feature>
<name>A0ABV8TYJ7_9ACTN</name>
<evidence type="ECO:0000256" key="1">
    <source>
        <dbReference type="ARBA" id="ARBA00004651"/>
    </source>
</evidence>
<feature type="transmembrane region" description="Helical" evidence="7">
    <location>
        <begin position="20"/>
        <end position="38"/>
    </location>
</feature>
<feature type="transmembrane region" description="Helical" evidence="7">
    <location>
        <begin position="50"/>
        <end position="69"/>
    </location>
</feature>